<dbReference type="InterPro" id="IPR013785">
    <property type="entry name" value="Aldolase_TIM"/>
</dbReference>
<gene>
    <name evidence="9" type="primary">trpA</name>
    <name evidence="11" type="ORF">DDZ18_00800</name>
</gene>
<dbReference type="UniPathway" id="UPA00035">
    <property type="reaction ID" value="UER00044"/>
</dbReference>
<evidence type="ECO:0000256" key="7">
    <source>
        <dbReference type="ARBA" id="ARBA00023239"/>
    </source>
</evidence>
<dbReference type="EMBL" id="QEXV01000001">
    <property type="protein sequence ID" value="PWE18184.1"/>
    <property type="molecule type" value="Genomic_DNA"/>
</dbReference>
<sequence length="263" mass="27281">MTRLSSTFDRLKSDGRAGFVAYVMAGDPDAETTLAMMRGLAEAGADVIELGAPFTDPMADGPTIQRAALRGLKSGMTLSGVLELVRRFRETNSDTPVVVMGYANPFFSYGYEAFSADAAAAGADGVICVDLPPEEDRELREALTQTGLSLVRLATPTTDDARLPRVVEDTSGFVYYVSTTGVTGAGVGETAVVGSAVDRVRGAANLPVAVGFGVKTPERAAEIAQVADAVVVGSAIVEALAEGGVDRALHLARTLAEAAHDAR</sequence>
<organism evidence="11 12">
    <name type="scientific">Marinicauda salina</name>
    <dbReference type="NCBI Taxonomy" id="2135793"/>
    <lineage>
        <taxon>Bacteria</taxon>
        <taxon>Pseudomonadati</taxon>
        <taxon>Pseudomonadota</taxon>
        <taxon>Alphaproteobacteria</taxon>
        <taxon>Maricaulales</taxon>
        <taxon>Maricaulaceae</taxon>
        <taxon>Marinicauda</taxon>
    </lineage>
</organism>
<comment type="catalytic activity">
    <reaction evidence="8 9">
        <text>(1S,2R)-1-C-(indol-3-yl)glycerol 3-phosphate + L-serine = D-glyceraldehyde 3-phosphate + L-tryptophan + H2O</text>
        <dbReference type="Rhea" id="RHEA:10532"/>
        <dbReference type="ChEBI" id="CHEBI:15377"/>
        <dbReference type="ChEBI" id="CHEBI:33384"/>
        <dbReference type="ChEBI" id="CHEBI:57912"/>
        <dbReference type="ChEBI" id="CHEBI:58866"/>
        <dbReference type="ChEBI" id="CHEBI:59776"/>
        <dbReference type="EC" id="4.2.1.20"/>
    </reaction>
</comment>
<dbReference type="RefSeq" id="WP_109251458.1">
    <property type="nucleotide sequence ID" value="NZ_QEXV01000001.1"/>
</dbReference>
<dbReference type="AlphaFoldDB" id="A0A2U2BW34"/>
<dbReference type="PROSITE" id="PS00167">
    <property type="entry name" value="TRP_SYNTHASE_ALPHA"/>
    <property type="match status" value="1"/>
</dbReference>
<evidence type="ECO:0000256" key="10">
    <source>
        <dbReference type="RuleBase" id="RU003662"/>
    </source>
</evidence>
<comment type="subunit">
    <text evidence="3 9">Tetramer of two alpha and two beta chains.</text>
</comment>
<proteinExistence type="inferred from homology"/>
<dbReference type="OrthoDB" id="9804578at2"/>
<evidence type="ECO:0000256" key="9">
    <source>
        <dbReference type="HAMAP-Rule" id="MF_00131"/>
    </source>
</evidence>
<evidence type="ECO:0000256" key="3">
    <source>
        <dbReference type="ARBA" id="ARBA00011270"/>
    </source>
</evidence>
<evidence type="ECO:0000256" key="4">
    <source>
        <dbReference type="ARBA" id="ARBA00022605"/>
    </source>
</evidence>
<dbReference type="InterPro" id="IPR018204">
    <property type="entry name" value="Trp_synthase_alpha_AS"/>
</dbReference>
<dbReference type="EC" id="4.2.1.20" evidence="9"/>
<comment type="pathway">
    <text evidence="2 9">Amino-acid biosynthesis; L-tryptophan biosynthesis; L-tryptophan from chorismate: step 5/5.</text>
</comment>
<evidence type="ECO:0000256" key="8">
    <source>
        <dbReference type="ARBA" id="ARBA00049047"/>
    </source>
</evidence>
<dbReference type="InterPro" id="IPR002028">
    <property type="entry name" value="Trp_synthase_suA"/>
</dbReference>
<reference evidence="12" key="1">
    <citation type="submission" date="2018-05" db="EMBL/GenBank/DDBJ databases">
        <authorList>
            <person name="Liu B.-T."/>
        </authorList>
    </citation>
    <scope>NUCLEOTIDE SEQUENCE [LARGE SCALE GENOMIC DNA]</scope>
    <source>
        <strain evidence="12">WD6-1</strain>
    </source>
</reference>
<comment type="similarity">
    <text evidence="9 10">Belongs to the TrpA family.</text>
</comment>
<dbReference type="Gene3D" id="3.20.20.70">
    <property type="entry name" value="Aldolase class I"/>
    <property type="match status" value="1"/>
</dbReference>
<keyword evidence="7 9" id="KW-0456">Lyase</keyword>
<dbReference type="FunFam" id="3.20.20.70:FF:000037">
    <property type="entry name" value="Tryptophan synthase alpha chain"/>
    <property type="match status" value="1"/>
</dbReference>
<evidence type="ECO:0000256" key="5">
    <source>
        <dbReference type="ARBA" id="ARBA00022822"/>
    </source>
</evidence>
<evidence type="ECO:0000256" key="6">
    <source>
        <dbReference type="ARBA" id="ARBA00023141"/>
    </source>
</evidence>
<comment type="caution">
    <text evidence="11">The sequence shown here is derived from an EMBL/GenBank/DDBJ whole genome shotgun (WGS) entry which is preliminary data.</text>
</comment>
<keyword evidence="12" id="KW-1185">Reference proteome</keyword>
<dbReference type="Pfam" id="PF00290">
    <property type="entry name" value="Trp_syntA"/>
    <property type="match status" value="1"/>
</dbReference>
<dbReference type="PANTHER" id="PTHR43406:SF1">
    <property type="entry name" value="TRYPTOPHAN SYNTHASE ALPHA CHAIN, CHLOROPLASTIC"/>
    <property type="match status" value="1"/>
</dbReference>
<accession>A0A2U2BW34</accession>
<evidence type="ECO:0000256" key="2">
    <source>
        <dbReference type="ARBA" id="ARBA00004733"/>
    </source>
</evidence>
<keyword evidence="5 9" id="KW-0822">Tryptophan biosynthesis</keyword>
<name>A0A2U2BW34_9PROT</name>
<evidence type="ECO:0000313" key="12">
    <source>
        <dbReference type="Proteomes" id="UP000245168"/>
    </source>
</evidence>
<dbReference type="NCBIfam" id="TIGR00262">
    <property type="entry name" value="trpA"/>
    <property type="match status" value="1"/>
</dbReference>
<dbReference type="GO" id="GO:0005829">
    <property type="term" value="C:cytosol"/>
    <property type="evidence" value="ECO:0007669"/>
    <property type="project" value="TreeGrafter"/>
</dbReference>
<dbReference type="HAMAP" id="MF_00131">
    <property type="entry name" value="Trp_synth_alpha"/>
    <property type="match status" value="1"/>
</dbReference>
<feature type="active site" description="Proton acceptor" evidence="9">
    <location>
        <position position="49"/>
    </location>
</feature>
<dbReference type="SUPFAM" id="SSF51366">
    <property type="entry name" value="Ribulose-phoshate binding barrel"/>
    <property type="match status" value="1"/>
</dbReference>
<dbReference type="PANTHER" id="PTHR43406">
    <property type="entry name" value="TRYPTOPHAN SYNTHASE, ALPHA CHAIN"/>
    <property type="match status" value="1"/>
</dbReference>
<comment type="function">
    <text evidence="1 9">The alpha subunit is responsible for the aldol cleavage of indoleglycerol phosphate to indole and glyceraldehyde 3-phosphate.</text>
</comment>
<dbReference type="InterPro" id="IPR011060">
    <property type="entry name" value="RibuloseP-bd_barrel"/>
</dbReference>
<dbReference type="Proteomes" id="UP000245168">
    <property type="component" value="Unassembled WGS sequence"/>
</dbReference>
<evidence type="ECO:0000313" key="11">
    <source>
        <dbReference type="EMBL" id="PWE18184.1"/>
    </source>
</evidence>
<keyword evidence="6 9" id="KW-0057">Aromatic amino acid biosynthesis</keyword>
<dbReference type="CDD" id="cd04724">
    <property type="entry name" value="Tryptophan_synthase_alpha"/>
    <property type="match status" value="1"/>
</dbReference>
<feature type="active site" description="Proton acceptor" evidence="9">
    <location>
        <position position="60"/>
    </location>
</feature>
<evidence type="ECO:0000256" key="1">
    <source>
        <dbReference type="ARBA" id="ARBA00003365"/>
    </source>
</evidence>
<protein>
    <recommendedName>
        <fullName evidence="9">Tryptophan synthase alpha chain</fullName>
        <ecNumber evidence="9">4.2.1.20</ecNumber>
    </recommendedName>
</protein>
<keyword evidence="4 9" id="KW-0028">Amino-acid biosynthesis</keyword>
<dbReference type="GO" id="GO:0004834">
    <property type="term" value="F:tryptophan synthase activity"/>
    <property type="evidence" value="ECO:0007669"/>
    <property type="project" value="UniProtKB-UniRule"/>
</dbReference>